<proteinExistence type="predicted"/>
<comment type="caution">
    <text evidence="2">The sequence shown here is derived from an EMBL/GenBank/DDBJ whole genome shotgun (WGS) entry which is preliminary data.</text>
</comment>
<accession>A0ABQ8P7H6</accession>
<keyword evidence="3" id="KW-1185">Reference proteome</keyword>
<evidence type="ECO:0000256" key="1">
    <source>
        <dbReference type="SAM" id="MobiDB-lite"/>
    </source>
</evidence>
<evidence type="ECO:0000313" key="2">
    <source>
        <dbReference type="EMBL" id="KAJ1610831.1"/>
    </source>
</evidence>
<organism evidence="2 3">
    <name type="scientific">Cryptosporidium canis</name>
    <dbReference type="NCBI Taxonomy" id="195482"/>
    <lineage>
        <taxon>Eukaryota</taxon>
        <taxon>Sar</taxon>
        <taxon>Alveolata</taxon>
        <taxon>Apicomplexa</taxon>
        <taxon>Conoidasida</taxon>
        <taxon>Coccidia</taxon>
        <taxon>Eucoccidiorida</taxon>
        <taxon>Eimeriorina</taxon>
        <taxon>Cryptosporidiidae</taxon>
        <taxon>Cryptosporidium</taxon>
    </lineage>
</organism>
<feature type="region of interest" description="Disordered" evidence="1">
    <location>
        <begin position="1"/>
        <end position="24"/>
    </location>
</feature>
<dbReference type="EMBL" id="JAPCXB010000067">
    <property type="protein sequence ID" value="KAJ1610831.1"/>
    <property type="molecule type" value="Genomic_DNA"/>
</dbReference>
<name>A0ABQ8P7H6_9CRYT</name>
<evidence type="ECO:0000313" key="3">
    <source>
        <dbReference type="Proteomes" id="UP001071777"/>
    </source>
</evidence>
<dbReference type="Proteomes" id="UP001071777">
    <property type="component" value="Unassembled WGS sequence"/>
</dbReference>
<gene>
    <name evidence="2" type="ORF">OJ252_1748</name>
</gene>
<protein>
    <submittedName>
        <fullName evidence="2">Uncharacterized protein</fullName>
    </submittedName>
</protein>
<feature type="region of interest" description="Disordered" evidence="1">
    <location>
        <begin position="59"/>
        <end position="80"/>
    </location>
</feature>
<reference evidence="2" key="1">
    <citation type="submission" date="2022-10" db="EMBL/GenBank/DDBJ databases">
        <title>Adaptive evolution leads to modifications in subtelomeric GC content in a zoonotic Cryptosporidium species.</title>
        <authorList>
            <person name="Li J."/>
            <person name="Feng Y."/>
            <person name="Xiao L."/>
        </authorList>
    </citation>
    <scope>NUCLEOTIDE SEQUENCE</scope>
    <source>
        <strain evidence="2">25894</strain>
    </source>
</reference>
<sequence>MGKVHGTLSQSEGQHGVQGVGGGQEEPLVYQRQLLEVGSLVVDGAACENGHQGHVLFVESDGEDHDNNGTAPVGDHVKHRPEPRLLSQQPRKIPIKRIQNLTHRIESYRYVIVVRADDQRSQSQKNSQIT</sequence>